<dbReference type="SMART" id="SM00014">
    <property type="entry name" value="acidPPc"/>
    <property type="match status" value="1"/>
</dbReference>
<evidence type="ECO:0000256" key="6">
    <source>
        <dbReference type="ARBA" id="ARBA00023136"/>
    </source>
</evidence>
<keyword evidence="5 7" id="KW-1133">Transmembrane helix</keyword>
<evidence type="ECO:0000313" key="9">
    <source>
        <dbReference type="EMBL" id="NSG84822.1"/>
    </source>
</evidence>
<feature type="transmembrane region" description="Helical" evidence="7">
    <location>
        <begin position="60"/>
        <end position="79"/>
    </location>
</feature>
<feature type="domain" description="Phosphatidic acid phosphatase type 2/haloperoxidase" evidence="8">
    <location>
        <begin position="60"/>
        <end position="171"/>
    </location>
</feature>
<evidence type="ECO:0000259" key="8">
    <source>
        <dbReference type="SMART" id="SM00014"/>
    </source>
</evidence>
<keyword evidence="3 7" id="KW-0812">Transmembrane</keyword>
<dbReference type="SUPFAM" id="SSF48317">
    <property type="entry name" value="Acid phosphatase/Vanadium-dependent haloperoxidase"/>
    <property type="match status" value="1"/>
</dbReference>
<dbReference type="InterPro" id="IPR036938">
    <property type="entry name" value="PAP2/HPO_sf"/>
</dbReference>
<protein>
    <submittedName>
        <fullName evidence="9">Phosphatase PAP2 family protein</fullName>
    </submittedName>
</protein>
<keyword evidence="2" id="KW-1003">Cell membrane</keyword>
<feature type="transmembrane region" description="Helical" evidence="7">
    <location>
        <begin position="156"/>
        <end position="178"/>
    </location>
</feature>
<keyword evidence="6 7" id="KW-0472">Membrane</keyword>
<dbReference type="PANTHER" id="PTHR14969:SF62">
    <property type="entry name" value="DECAPRENYLPHOSPHORYL-5-PHOSPHORIBOSE PHOSPHATASE RV3807C-RELATED"/>
    <property type="match status" value="1"/>
</dbReference>
<feature type="transmembrane region" description="Helical" evidence="7">
    <location>
        <begin position="133"/>
        <end position="150"/>
    </location>
</feature>
<dbReference type="Gene3D" id="1.20.144.10">
    <property type="entry name" value="Phosphatidic acid phosphatase type 2/haloperoxidase"/>
    <property type="match status" value="2"/>
</dbReference>
<sequence length="187" mass="20781">MELLEWIHNIDAQILLFIQQYLRSDLFTWLWKGITFLGDGGWFWIVLGLLFLFPKKTRKAGVTALLALAIGAVVTNLCLKDLVARIRPYDSVEGLVPLVARLKDYSFPSGHTCASFACAGVYYKAFPGKWGKAAMVLAVLIALSRLYVGVHYPTDVLAGALVGTFSALAALKLEHALVRYYEERKAK</sequence>
<dbReference type="Pfam" id="PF01569">
    <property type="entry name" value="PAP2"/>
    <property type="match status" value="1"/>
</dbReference>
<name>A0ABX2H5S6_9FIRM</name>
<dbReference type="PANTHER" id="PTHR14969">
    <property type="entry name" value="SPHINGOSINE-1-PHOSPHATE PHOSPHOHYDROLASE"/>
    <property type="match status" value="1"/>
</dbReference>
<organism evidence="9 10">
    <name type="scientific">Blautia faecis</name>
    <dbReference type="NCBI Taxonomy" id="871665"/>
    <lineage>
        <taxon>Bacteria</taxon>
        <taxon>Bacillati</taxon>
        <taxon>Bacillota</taxon>
        <taxon>Clostridia</taxon>
        <taxon>Lachnospirales</taxon>
        <taxon>Lachnospiraceae</taxon>
        <taxon>Blautia</taxon>
    </lineage>
</organism>
<proteinExistence type="predicted"/>
<gene>
    <name evidence="9" type="ORF">G5B17_05125</name>
</gene>
<dbReference type="InterPro" id="IPR000326">
    <property type="entry name" value="PAP2/HPO"/>
</dbReference>
<feature type="transmembrane region" description="Helical" evidence="7">
    <location>
        <begin position="34"/>
        <end position="54"/>
    </location>
</feature>
<reference evidence="9 10" key="1">
    <citation type="journal article" date="2020" name="Cell Host Microbe">
        <title>Functional and Genomic Variation between Human-Derived Isolates of Lachnospiraceae Reveals Inter- and Intra-Species Diversity.</title>
        <authorList>
            <person name="Sorbara M.T."/>
            <person name="Littmann E.R."/>
            <person name="Fontana E."/>
            <person name="Moody T.U."/>
            <person name="Kohout C.E."/>
            <person name="Gjonbalaj M."/>
            <person name="Eaton V."/>
            <person name="Seok R."/>
            <person name="Leiner I.M."/>
            <person name="Pamer E.G."/>
        </authorList>
    </citation>
    <scope>NUCLEOTIDE SEQUENCE [LARGE SCALE GENOMIC DNA]</scope>
    <source>
        <strain evidence="9 10">MSK.17.74</strain>
    </source>
</reference>
<keyword evidence="4" id="KW-0378">Hydrolase</keyword>
<evidence type="ECO:0000256" key="2">
    <source>
        <dbReference type="ARBA" id="ARBA00022475"/>
    </source>
</evidence>
<evidence type="ECO:0000256" key="4">
    <source>
        <dbReference type="ARBA" id="ARBA00022801"/>
    </source>
</evidence>
<evidence type="ECO:0000256" key="3">
    <source>
        <dbReference type="ARBA" id="ARBA00022692"/>
    </source>
</evidence>
<evidence type="ECO:0000313" key="10">
    <source>
        <dbReference type="Proteomes" id="UP001644719"/>
    </source>
</evidence>
<comment type="subcellular location">
    <subcellularLocation>
        <location evidence="1">Cell membrane</location>
        <topology evidence="1">Multi-pass membrane protein</topology>
    </subcellularLocation>
</comment>
<dbReference type="RefSeq" id="WP_118579130.1">
    <property type="nucleotide sequence ID" value="NZ_JAAIPU010000034.1"/>
</dbReference>
<dbReference type="Proteomes" id="UP001644719">
    <property type="component" value="Unassembled WGS sequence"/>
</dbReference>
<keyword evidence="10" id="KW-1185">Reference proteome</keyword>
<evidence type="ECO:0000256" key="7">
    <source>
        <dbReference type="SAM" id="Phobius"/>
    </source>
</evidence>
<evidence type="ECO:0000256" key="5">
    <source>
        <dbReference type="ARBA" id="ARBA00022989"/>
    </source>
</evidence>
<dbReference type="EMBL" id="JAAITS010000010">
    <property type="protein sequence ID" value="NSG84822.1"/>
    <property type="molecule type" value="Genomic_DNA"/>
</dbReference>
<accession>A0ABX2H5S6</accession>
<comment type="caution">
    <text evidence="9">The sequence shown here is derived from an EMBL/GenBank/DDBJ whole genome shotgun (WGS) entry which is preliminary data.</text>
</comment>
<evidence type="ECO:0000256" key="1">
    <source>
        <dbReference type="ARBA" id="ARBA00004651"/>
    </source>
</evidence>